<evidence type="ECO:0000256" key="1">
    <source>
        <dbReference type="ARBA" id="ARBA00022741"/>
    </source>
</evidence>
<evidence type="ECO:0000256" key="4">
    <source>
        <dbReference type="ARBA" id="ARBA00022840"/>
    </source>
</evidence>
<dbReference type="SMART" id="SM00487">
    <property type="entry name" value="DEXDc"/>
    <property type="match status" value="1"/>
</dbReference>
<dbReference type="PANTHER" id="PTHR45626">
    <property type="entry name" value="TRANSCRIPTION TERMINATION FACTOR 2-RELATED"/>
    <property type="match status" value="1"/>
</dbReference>
<protein>
    <recommendedName>
        <fullName evidence="5">RING-type domain-containing protein</fullName>
    </recommendedName>
</protein>
<feature type="domain" description="RING-type" evidence="5">
    <location>
        <begin position="422"/>
        <end position="461"/>
    </location>
</feature>
<dbReference type="SUPFAM" id="SSF52540">
    <property type="entry name" value="P-loop containing nucleoside triphosphate hydrolases"/>
    <property type="match status" value="1"/>
</dbReference>
<dbReference type="InterPro" id="IPR001650">
    <property type="entry name" value="Helicase_C-like"/>
</dbReference>
<accession>A0A6C0BGH1</accession>
<dbReference type="GO" id="GO:0005524">
    <property type="term" value="F:ATP binding"/>
    <property type="evidence" value="ECO:0007669"/>
    <property type="project" value="UniProtKB-KW"/>
</dbReference>
<evidence type="ECO:0000256" key="3">
    <source>
        <dbReference type="ARBA" id="ARBA00022806"/>
    </source>
</evidence>
<name>A0A6C0BGH1_9ZZZZ</name>
<keyword evidence="1" id="KW-0547">Nucleotide-binding</keyword>
<evidence type="ECO:0000313" key="6">
    <source>
        <dbReference type="EMBL" id="QHS90834.1"/>
    </source>
</evidence>
<dbReference type="Gene3D" id="3.30.40.10">
    <property type="entry name" value="Zinc/RING finger domain, C3HC4 (zinc finger)"/>
    <property type="match status" value="1"/>
</dbReference>
<dbReference type="InterPro" id="IPR014001">
    <property type="entry name" value="Helicase_ATP-bd"/>
</dbReference>
<evidence type="ECO:0000259" key="5">
    <source>
        <dbReference type="PROSITE" id="PS50089"/>
    </source>
</evidence>
<dbReference type="GO" id="GO:0016787">
    <property type="term" value="F:hydrolase activity"/>
    <property type="evidence" value="ECO:0007669"/>
    <property type="project" value="UniProtKB-KW"/>
</dbReference>
<dbReference type="InterPro" id="IPR001841">
    <property type="entry name" value="Znf_RING"/>
</dbReference>
<sequence length="622" mass="71441">MDIFANHRVNAYEDMFDMDLDELTDESSKADHPKGINIKLKEHQLTILNRCVEFENKALKLKDFNSIANQCENDDYFNTNIGVIADRVGSGKSYVVLSLIVSNNIRDKERVVVRSTGLNNVVYNLRDKTNVIKTNIIVVPFSLCSQWEGYVKQFKSDIPYKIVNKNKHITELVGSVVNKIKDIDILIVTSTFFNKFADIAKRETIRFQRIFFDEADTLGINNCSHLDANFTWFVTASYGNILYPKGFAKQERHMNRYVWCAEGLRHSGFIKNVFIDTHYTIPRSILKTLIIKNSEAYVQRSIDLPSLNTCIVKCKTPNSINVLNGLVDKNIINCLNGGDVQRALQYISPHQKMTEENIISAIIDKYQKNLNNIDVRISMIDQLHFDDPNEKARELQSLTTKKTEITTNIELIKERIQNNNMCYICYEDHDNKTIVKCCQNSFCFKCISLWLSQKALCPLCKAHLTTNGLFVSSSENAVSQVEEIAYHTIGNIKGFSSSNTKVKNLENLLRSKQRFKMLIFSCFDSSFTSVTPILDELGIMYDYLKGNGGHINNVIDQYKNGKTDILLVNTKYYGSGFNMENTTDIVMFHKFDSEIEKQVIGRAQRFGRKDPLNVWYLMYENE</sequence>
<evidence type="ECO:0000256" key="2">
    <source>
        <dbReference type="ARBA" id="ARBA00022801"/>
    </source>
</evidence>
<dbReference type="Gene3D" id="3.40.50.300">
    <property type="entry name" value="P-loop containing nucleotide triphosphate hydrolases"/>
    <property type="match status" value="2"/>
</dbReference>
<dbReference type="GO" id="GO:0008094">
    <property type="term" value="F:ATP-dependent activity, acting on DNA"/>
    <property type="evidence" value="ECO:0007669"/>
    <property type="project" value="TreeGrafter"/>
</dbReference>
<dbReference type="PROSITE" id="PS50089">
    <property type="entry name" value="ZF_RING_2"/>
    <property type="match status" value="1"/>
</dbReference>
<dbReference type="EMBL" id="MN739149">
    <property type="protein sequence ID" value="QHS90834.1"/>
    <property type="molecule type" value="Genomic_DNA"/>
</dbReference>
<organism evidence="6">
    <name type="scientific">viral metagenome</name>
    <dbReference type="NCBI Taxonomy" id="1070528"/>
    <lineage>
        <taxon>unclassified sequences</taxon>
        <taxon>metagenomes</taxon>
        <taxon>organismal metagenomes</taxon>
    </lineage>
</organism>
<dbReference type="GO" id="GO:0004386">
    <property type="term" value="F:helicase activity"/>
    <property type="evidence" value="ECO:0007669"/>
    <property type="project" value="UniProtKB-KW"/>
</dbReference>
<dbReference type="Pfam" id="PF13639">
    <property type="entry name" value="zf-RING_2"/>
    <property type="match status" value="1"/>
</dbReference>
<dbReference type="InterPro" id="IPR013083">
    <property type="entry name" value="Znf_RING/FYVE/PHD"/>
</dbReference>
<keyword evidence="2" id="KW-0378">Hydrolase</keyword>
<reference evidence="6" key="1">
    <citation type="journal article" date="2020" name="Nature">
        <title>Giant virus diversity and host interactions through global metagenomics.</title>
        <authorList>
            <person name="Schulz F."/>
            <person name="Roux S."/>
            <person name="Paez-Espino D."/>
            <person name="Jungbluth S."/>
            <person name="Walsh D.A."/>
            <person name="Denef V.J."/>
            <person name="McMahon K.D."/>
            <person name="Konstantinidis K.T."/>
            <person name="Eloe-Fadrosh E.A."/>
            <person name="Kyrpides N.C."/>
            <person name="Woyke T."/>
        </authorList>
    </citation>
    <scope>NUCLEOTIDE SEQUENCE</scope>
    <source>
        <strain evidence="6">GVMAG-M-3300010354-11</strain>
    </source>
</reference>
<dbReference type="SUPFAM" id="SSF57850">
    <property type="entry name" value="RING/U-box"/>
    <property type="match status" value="1"/>
</dbReference>
<dbReference type="AlphaFoldDB" id="A0A6C0BGH1"/>
<proteinExistence type="predicted"/>
<dbReference type="GO" id="GO:0005634">
    <property type="term" value="C:nucleus"/>
    <property type="evidence" value="ECO:0007669"/>
    <property type="project" value="TreeGrafter"/>
</dbReference>
<dbReference type="Pfam" id="PF00176">
    <property type="entry name" value="SNF2-rel_dom"/>
    <property type="match status" value="1"/>
</dbReference>
<dbReference type="GO" id="GO:0006281">
    <property type="term" value="P:DNA repair"/>
    <property type="evidence" value="ECO:0007669"/>
    <property type="project" value="TreeGrafter"/>
</dbReference>
<dbReference type="InterPro" id="IPR050628">
    <property type="entry name" value="SNF2_RAD54_helicase_TF"/>
</dbReference>
<dbReference type="SMART" id="SM00184">
    <property type="entry name" value="RING"/>
    <property type="match status" value="1"/>
</dbReference>
<keyword evidence="3" id="KW-0347">Helicase</keyword>
<dbReference type="InterPro" id="IPR027417">
    <property type="entry name" value="P-loop_NTPase"/>
</dbReference>
<dbReference type="InterPro" id="IPR000330">
    <property type="entry name" value="SNF2_N"/>
</dbReference>
<dbReference type="Pfam" id="PF00271">
    <property type="entry name" value="Helicase_C"/>
    <property type="match status" value="1"/>
</dbReference>
<keyword evidence="4" id="KW-0067">ATP-binding</keyword>